<reference evidence="1 2" key="1">
    <citation type="journal article" date="2010" name="Nature">
        <title>Antagonistic coevolution accelerates molecular evolution.</title>
        <authorList>
            <person name="Paterson S."/>
            <person name="Vogwill T."/>
            <person name="Buckling A."/>
            <person name="Benmayor R."/>
            <person name="Spiers A.J."/>
            <person name="Thomson N.R."/>
            <person name="Quail M."/>
            <person name="Smith F."/>
            <person name="Walker D."/>
            <person name="Libberton B."/>
            <person name="Fenton A."/>
            <person name="Hall N."/>
            <person name="Brockhurst M.A."/>
        </authorList>
    </citation>
    <scope>NUCLEOTIDE SEQUENCE [LARGE SCALE GENOMIC DNA]</scope>
    <source>
        <strain evidence="2">phi 2</strain>
    </source>
</reference>
<keyword evidence="2" id="KW-1185">Reference proteome</keyword>
<dbReference type="Proteomes" id="UP000001906">
    <property type="component" value="Segment"/>
</dbReference>
<dbReference type="KEGG" id="vg:8673566"/>
<dbReference type="OrthoDB" id="10091at10239"/>
<accession>D2EBQ6</accession>
<dbReference type="RefSeq" id="YP_003345467.1">
    <property type="nucleotide sequence ID" value="NC_013638.1"/>
</dbReference>
<evidence type="ECO:0000313" key="1">
    <source>
        <dbReference type="EMBL" id="CBH51572.1"/>
    </source>
</evidence>
<sequence>MNAVANATTALVQPEFILGASEINRASDTIADKGAKLDDFIQYTALSVLNHVQLHGDVTVANKLFASMPKGSRKTALADFLVKYGKMAVETDRTKAKVNPFAYDKSKATNIEAARAKPWYEHKKEPEPIDSLDVHAMIAMLVKRIERDEAKGGKVEGDNVTLLTDLKLLAARPVAAAQPAPATVQ</sequence>
<organism evidence="1 2">
    <name type="scientific">Pseudomonas phage phi2</name>
    <dbReference type="NCBI Taxonomy" id="1450169"/>
    <lineage>
        <taxon>Viruses</taxon>
        <taxon>Duplodnaviria</taxon>
        <taxon>Heunggongvirae</taxon>
        <taxon>Uroviricota</taxon>
        <taxon>Caudoviricetes</taxon>
        <taxon>Autographivirales</taxon>
        <taxon>Autoscriptoviridae</taxon>
        <taxon>Tunggulvirus</taxon>
        <taxon>Tunggulvirus f2</taxon>
    </lineage>
</organism>
<gene>
    <name evidence="1" type="ORF">SBWP25_0002</name>
</gene>
<protein>
    <submittedName>
        <fullName evidence="1">Hypothetical phage protein</fullName>
    </submittedName>
</protein>
<evidence type="ECO:0000313" key="2">
    <source>
        <dbReference type="Proteomes" id="UP000001906"/>
    </source>
</evidence>
<dbReference type="GeneID" id="8673566"/>
<name>D2EBQ6_9CAUD</name>
<dbReference type="EMBL" id="FN594518">
    <property type="protein sequence ID" value="CBH51572.1"/>
    <property type="molecule type" value="Genomic_DNA"/>
</dbReference>
<proteinExistence type="predicted"/>